<dbReference type="GO" id="GO:0006152">
    <property type="term" value="P:purine nucleoside catabolic process"/>
    <property type="evidence" value="ECO:0007669"/>
    <property type="project" value="TreeGrafter"/>
</dbReference>
<dbReference type="AlphaFoldDB" id="A0A9D2LKG1"/>
<dbReference type="GO" id="GO:0047974">
    <property type="term" value="F:guanosine deaminase activity"/>
    <property type="evidence" value="ECO:0007669"/>
    <property type="project" value="TreeGrafter"/>
</dbReference>
<evidence type="ECO:0000313" key="3">
    <source>
        <dbReference type="Proteomes" id="UP000823824"/>
    </source>
</evidence>
<feature type="domain" description="CMP/dCMP-type deaminase" evidence="1">
    <location>
        <begin position="1"/>
        <end position="115"/>
    </location>
</feature>
<dbReference type="InterPro" id="IPR002125">
    <property type="entry name" value="CMP_dCMP_dom"/>
</dbReference>
<name>A0A9D2LKG1_9FIRM</name>
<accession>A0A9D2LKG1</accession>
<dbReference type="InterPro" id="IPR016193">
    <property type="entry name" value="Cytidine_deaminase-like"/>
</dbReference>
<dbReference type="Proteomes" id="UP000823824">
    <property type="component" value="Unassembled WGS sequence"/>
</dbReference>
<dbReference type="PANTHER" id="PTHR11079:SF161">
    <property type="entry name" value="CMP_DCMP-TYPE DEAMINASE DOMAIN-CONTAINING PROTEIN"/>
    <property type="match status" value="1"/>
</dbReference>
<evidence type="ECO:0000313" key="2">
    <source>
        <dbReference type="EMBL" id="HJB14178.1"/>
    </source>
</evidence>
<dbReference type="PROSITE" id="PS51747">
    <property type="entry name" value="CYT_DCMP_DEAMINASES_2"/>
    <property type="match status" value="1"/>
</dbReference>
<reference evidence="2" key="1">
    <citation type="journal article" date="2021" name="PeerJ">
        <title>Extensive microbial diversity within the chicken gut microbiome revealed by metagenomics and culture.</title>
        <authorList>
            <person name="Gilroy R."/>
            <person name="Ravi A."/>
            <person name="Getino M."/>
            <person name="Pursley I."/>
            <person name="Horton D.L."/>
            <person name="Alikhan N.F."/>
            <person name="Baker D."/>
            <person name="Gharbi K."/>
            <person name="Hall N."/>
            <person name="Watson M."/>
            <person name="Adriaenssens E.M."/>
            <person name="Foster-Nyarko E."/>
            <person name="Jarju S."/>
            <person name="Secka A."/>
            <person name="Antonio M."/>
            <person name="Oren A."/>
            <person name="Chaudhuri R.R."/>
            <person name="La Ragione R."/>
            <person name="Hildebrand F."/>
            <person name="Pallen M.J."/>
        </authorList>
    </citation>
    <scope>NUCLEOTIDE SEQUENCE</scope>
    <source>
        <strain evidence="2">ChiBcec18-1249</strain>
    </source>
</reference>
<protein>
    <submittedName>
        <fullName evidence="2">Nucleoside deaminase</fullName>
    </submittedName>
</protein>
<dbReference type="EMBL" id="DWZJ01000099">
    <property type="protein sequence ID" value="HJB14178.1"/>
    <property type="molecule type" value="Genomic_DNA"/>
</dbReference>
<dbReference type="SUPFAM" id="SSF53927">
    <property type="entry name" value="Cytidine deaminase-like"/>
    <property type="match status" value="1"/>
</dbReference>
<comment type="caution">
    <text evidence="2">The sequence shown here is derived from an EMBL/GenBank/DDBJ whole genome shotgun (WGS) entry which is preliminary data.</text>
</comment>
<sequence>MKHITYLRRANEAAKAARASGNTPFGAVLVNGDGEVVMVQGNAEHDLNDATAHAEMTLASRASRTYSKSYLKDCTLYTTCEPCPMCTGGIYWAGIGHIVYGITEKRLLELTGSDEKNPTFSMGADKVIAAGQKEITLVGPIPEMEAEIVEVHKGFWNQ</sequence>
<evidence type="ECO:0000259" key="1">
    <source>
        <dbReference type="PROSITE" id="PS51747"/>
    </source>
</evidence>
<gene>
    <name evidence="2" type="ORF">H9787_10790</name>
</gene>
<organism evidence="2 3">
    <name type="scientific">Candidatus Oscillibacter excrementigallinarum</name>
    <dbReference type="NCBI Taxonomy" id="2838716"/>
    <lineage>
        <taxon>Bacteria</taxon>
        <taxon>Bacillati</taxon>
        <taxon>Bacillota</taxon>
        <taxon>Clostridia</taxon>
        <taxon>Eubacteriales</taxon>
        <taxon>Oscillospiraceae</taxon>
        <taxon>Oscillibacter</taxon>
    </lineage>
</organism>
<dbReference type="Gene3D" id="3.40.140.10">
    <property type="entry name" value="Cytidine Deaminase, domain 2"/>
    <property type="match status" value="1"/>
</dbReference>
<dbReference type="PANTHER" id="PTHR11079">
    <property type="entry name" value="CYTOSINE DEAMINASE FAMILY MEMBER"/>
    <property type="match status" value="1"/>
</dbReference>
<dbReference type="Pfam" id="PF00383">
    <property type="entry name" value="dCMP_cyt_deam_1"/>
    <property type="match status" value="1"/>
</dbReference>
<proteinExistence type="predicted"/>
<dbReference type="CDD" id="cd01285">
    <property type="entry name" value="nucleoside_deaminase"/>
    <property type="match status" value="1"/>
</dbReference>
<reference evidence="2" key="2">
    <citation type="submission" date="2021-04" db="EMBL/GenBank/DDBJ databases">
        <authorList>
            <person name="Gilroy R."/>
        </authorList>
    </citation>
    <scope>NUCLEOTIDE SEQUENCE</scope>
    <source>
        <strain evidence="2">ChiBcec18-1249</strain>
    </source>
</reference>